<feature type="region of interest" description="Disordered" evidence="2">
    <location>
        <begin position="267"/>
        <end position="298"/>
    </location>
</feature>
<dbReference type="Proteomes" id="UP000182229">
    <property type="component" value="Unassembled WGS sequence"/>
</dbReference>
<dbReference type="STRING" id="83449.BON30_46070"/>
<evidence type="ECO:0000256" key="1">
    <source>
        <dbReference type="ARBA" id="ARBA00023118"/>
    </source>
</evidence>
<evidence type="ECO:0000313" key="5">
    <source>
        <dbReference type="Proteomes" id="UP000182229"/>
    </source>
</evidence>
<comment type="caution">
    <text evidence="4">The sequence shown here is derived from an EMBL/GenBank/DDBJ whole genome shotgun (WGS) entry which is preliminary data.</text>
</comment>
<dbReference type="OrthoDB" id="190500at2"/>
<reference evidence="5" key="1">
    <citation type="submission" date="2016-11" db="EMBL/GenBank/DDBJ databases">
        <authorList>
            <person name="Shukria A."/>
            <person name="Stevens D.C."/>
        </authorList>
    </citation>
    <scope>NUCLEOTIDE SEQUENCE [LARGE SCALE GENOMIC DNA]</scope>
    <source>
        <strain evidence="5">Cbfe23</strain>
    </source>
</reference>
<feature type="domain" description="CRISPR type III-associated protein" evidence="3">
    <location>
        <begin position="35"/>
        <end position="190"/>
    </location>
</feature>
<sequence>MVGREAPPNLAQKEPPRRDRRYLGGPLVQSFQVRLRTTTPILGGSPEPRQVDTVDVIRVPSIRGHLRFWWRALHGHECPTAQALAERERALWGGVGGEQGTRSRVEVRVEVERASVTGNPDNVKPGDTGAYALWPARASNTESAAPQLNAGLLFQLHLRAPLEHMTEVENTVRAWILWGGYGGRTRRGLGGLTVVDELSRWLPSTPAREDLRKLFHGLPLLGAAPAGGARQVPLLQGARLFHGRTEKASETAWVNALAWLRDFRQDQGPRGNRGEGSTSHFAREWGAPKRPGRSRWPEADKIRALVRKPDGTAWAHVPRAAYSTSREASWPRAGFGLPLATRFQQNARPSPGERQVRPYAEREPDDVELRWHDGKKVRERFASPLIVKAMPLANGTFVPIALWLCRAWPDHGHVVLLRKGHREHVPGSEAPFERLLAPGDTALYAPLRASSLSEAFFSWVKARGAKES</sequence>
<protein>
    <submittedName>
        <fullName evidence="4">Type III-B CRISPR module RAMP protein Cmr1</fullName>
    </submittedName>
</protein>
<keyword evidence="1" id="KW-0051">Antiviral defense</keyword>
<gene>
    <name evidence="4" type="ORF">BON30_46070</name>
</gene>
<evidence type="ECO:0000256" key="2">
    <source>
        <dbReference type="SAM" id="MobiDB-lite"/>
    </source>
</evidence>
<dbReference type="GO" id="GO:0051607">
    <property type="term" value="P:defense response to virus"/>
    <property type="evidence" value="ECO:0007669"/>
    <property type="project" value="UniProtKB-KW"/>
</dbReference>
<accession>A0A1L9AV69</accession>
<dbReference type="AlphaFoldDB" id="A0A1L9AV69"/>
<evidence type="ECO:0000313" key="4">
    <source>
        <dbReference type="EMBL" id="OJH33898.1"/>
    </source>
</evidence>
<keyword evidence="5" id="KW-1185">Reference proteome</keyword>
<dbReference type="NCBIfam" id="TIGR01894">
    <property type="entry name" value="cas_TM1795_cmr1"/>
    <property type="match status" value="1"/>
</dbReference>
<dbReference type="InterPro" id="IPR007522">
    <property type="entry name" value="CRISPR-assoc_prot_TM1795"/>
</dbReference>
<reference evidence="4 5" key="2">
    <citation type="submission" date="2016-12" db="EMBL/GenBank/DDBJ databases">
        <title>Draft Genome Sequence of Cystobacter ferrugineus Strain Cbfe23.</title>
        <authorList>
            <person name="Akbar S."/>
            <person name="Dowd S.E."/>
            <person name="Stevens D.C."/>
        </authorList>
    </citation>
    <scope>NUCLEOTIDE SEQUENCE [LARGE SCALE GENOMIC DNA]</scope>
    <source>
        <strain evidence="4 5">Cbfe23</strain>
    </source>
</reference>
<dbReference type="EMBL" id="MPIN01000025">
    <property type="protein sequence ID" value="OJH33898.1"/>
    <property type="molecule type" value="Genomic_DNA"/>
</dbReference>
<dbReference type="Pfam" id="PF03787">
    <property type="entry name" value="RAMPs"/>
    <property type="match status" value="1"/>
</dbReference>
<name>A0A1L9AV69_9BACT</name>
<organism evidence="4 5">
    <name type="scientific">Cystobacter ferrugineus</name>
    <dbReference type="NCBI Taxonomy" id="83449"/>
    <lineage>
        <taxon>Bacteria</taxon>
        <taxon>Pseudomonadati</taxon>
        <taxon>Myxococcota</taxon>
        <taxon>Myxococcia</taxon>
        <taxon>Myxococcales</taxon>
        <taxon>Cystobacterineae</taxon>
        <taxon>Archangiaceae</taxon>
        <taxon>Cystobacter</taxon>
    </lineage>
</organism>
<feature type="region of interest" description="Disordered" evidence="2">
    <location>
        <begin position="1"/>
        <end position="23"/>
    </location>
</feature>
<proteinExistence type="predicted"/>
<evidence type="ECO:0000259" key="3">
    <source>
        <dbReference type="Pfam" id="PF03787"/>
    </source>
</evidence>
<dbReference type="InterPro" id="IPR005537">
    <property type="entry name" value="RAMP_III_fam"/>
</dbReference>